<comment type="similarity">
    <text evidence="1">Belongs to the ATP-dependent AMP-binding enzyme family.</text>
</comment>
<dbReference type="Gene3D" id="3.40.50.12780">
    <property type="entry name" value="N-terminal domain of ligase-like"/>
    <property type="match status" value="1"/>
</dbReference>
<feature type="domain" description="AMP-binding enzyme C-terminal" evidence="4">
    <location>
        <begin position="428"/>
        <end position="508"/>
    </location>
</feature>
<dbReference type="InterPro" id="IPR020845">
    <property type="entry name" value="AMP-binding_CS"/>
</dbReference>
<dbReference type="SUPFAM" id="SSF56801">
    <property type="entry name" value="Acetyl-CoA synthetase-like"/>
    <property type="match status" value="1"/>
</dbReference>
<name>A0ABR0S9X5_9HYPO</name>
<dbReference type="PANTHER" id="PTHR24096:SF149">
    <property type="entry name" value="AMP-BINDING DOMAIN-CONTAINING PROTEIN-RELATED"/>
    <property type="match status" value="1"/>
</dbReference>
<dbReference type="InterPro" id="IPR000873">
    <property type="entry name" value="AMP-dep_synth/lig_dom"/>
</dbReference>
<evidence type="ECO:0000259" key="3">
    <source>
        <dbReference type="Pfam" id="PF00501"/>
    </source>
</evidence>
<evidence type="ECO:0000313" key="5">
    <source>
        <dbReference type="EMBL" id="KAK5988964.1"/>
    </source>
</evidence>
<protein>
    <submittedName>
        <fullName evidence="5">4-coumarate--CoA ligase 1</fullName>
    </submittedName>
</protein>
<accession>A0ABR0S9X5</accession>
<gene>
    <name evidence="5" type="ORF">PT974_10462</name>
</gene>
<dbReference type="PANTHER" id="PTHR24096">
    <property type="entry name" value="LONG-CHAIN-FATTY-ACID--COA LIGASE"/>
    <property type="match status" value="1"/>
</dbReference>
<dbReference type="EMBL" id="JAVFKD010000015">
    <property type="protein sequence ID" value="KAK5988964.1"/>
    <property type="molecule type" value="Genomic_DNA"/>
</dbReference>
<sequence length="529" mass="59502">MPVKSNHVDIQVPVVDLWSFYMETPRQFPEDHAILIDSETGRSYNFAAIRELATEFGKGLRHVFKWNKGDTVGFYTPNNIDIPVLNLGVHWAGGIASPANPTYTVEELARQLKDSEAKVLLTQKPFLPAAVKAAELAGIPVDRVILLGDGRDETGVHRHWTQINAKDAWLQPKRALIDPKTDLAYLVYSSGTTGMPKGVMLNHYNMIANAVQSKDFDIQTMSWDRDTHLGVLPLFHIYGLGPVLHSTLHTGARLIMMAKFEIEKACKAIQDHKITFLYIPPPIVLALGKHPIVDKYDLSSLRWINSGAAPLSKELVTAVWERLRIGLADEFWKLQGSVGKLLPNMEAKIVDEEGKELKTGEAGELLLKGPNIFSGYWKRPDLNSETFTEDGWYRTGDVFYICPKGFFYITDRKKELIKYKGFQVPPAELEAKIIGREDVADVCVIGVWDKEQHTEIPRAYIVLKPGVEESDEKAKEIIQWLNGKVAPPKKLRGGVRFVKDIPKSQAGKILRRVLRDQVKAEEEAPRAKL</sequence>
<dbReference type="CDD" id="cd05911">
    <property type="entry name" value="Firefly_Luc_like"/>
    <property type="match status" value="1"/>
</dbReference>
<keyword evidence="2 5" id="KW-0436">Ligase</keyword>
<reference evidence="5 6" key="1">
    <citation type="submission" date="2024-01" db="EMBL/GenBank/DDBJ databases">
        <title>Complete genome of Cladobotryum mycophilum ATHUM6906.</title>
        <authorList>
            <person name="Christinaki A.C."/>
            <person name="Myridakis A.I."/>
            <person name="Kouvelis V.N."/>
        </authorList>
    </citation>
    <scope>NUCLEOTIDE SEQUENCE [LARGE SCALE GENOMIC DNA]</scope>
    <source>
        <strain evidence="5 6">ATHUM6906</strain>
    </source>
</reference>
<dbReference type="InterPro" id="IPR025110">
    <property type="entry name" value="AMP-bd_C"/>
</dbReference>
<keyword evidence="6" id="KW-1185">Reference proteome</keyword>
<organism evidence="5 6">
    <name type="scientific">Cladobotryum mycophilum</name>
    <dbReference type="NCBI Taxonomy" id="491253"/>
    <lineage>
        <taxon>Eukaryota</taxon>
        <taxon>Fungi</taxon>
        <taxon>Dikarya</taxon>
        <taxon>Ascomycota</taxon>
        <taxon>Pezizomycotina</taxon>
        <taxon>Sordariomycetes</taxon>
        <taxon>Hypocreomycetidae</taxon>
        <taxon>Hypocreales</taxon>
        <taxon>Hypocreaceae</taxon>
        <taxon>Cladobotryum</taxon>
    </lineage>
</organism>
<evidence type="ECO:0000256" key="1">
    <source>
        <dbReference type="ARBA" id="ARBA00006432"/>
    </source>
</evidence>
<dbReference type="Gene3D" id="3.30.300.30">
    <property type="match status" value="1"/>
</dbReference>
<evidence type="ECO:0000313" key="6">
    <source>
        <dbReference type="Proteomes" id="UP001338125"/>
    </source>
</evidence>
<evidence type="ECO:0000259" key="4">
    <source>
        <dbReference type="Pfam" id="PF13193"/>
    </source>
</evidence>
<proteinExistence type="inferred from homology"/>
<dbReference type="Proteomes" id="UP001338125">
    <property type="component" value="Unassembled WGS sequence"/>
</dbReference>
<dbReference type="Pfam" id="PF00501">
    <property type="entry name" value="AMP-binding"/>
    <property type="match status" value="1"/>
</dbReference>
<comment type="caution">
    <text evidence="5">The sequence shown here is derived from an EMBL/GenBank/DDBJ whole genome shotgun (WGS) entry which is preliminary data.</text>
</comment>
<dbReference type="InterPro" id="IPR042099">
    <property type="entry name" value="ANL_N_sf"/>
</dbReference>
<dbReference type="GO" id="GO:0016874">
    <property type="term" value="F:ligase activity"/>
    <property type="evidence" value="ECO:0007669"/>
    <property type="project" value="UniProtKB-KW"/>
</dbReference>
<dbReference type="InterPro" id="IPR045851">
    <property type="entry name" value="AMP-bd_C_sf"/>
</dbReference>
<dbReference type="Pfam" id="PF13193">
    <property type="entry name" value="AMP-binding_C"/>
    <property type="match status" value="1"/>
</dbReference>
<dbReference type="PROSITE" id="PS00455">
    <property type="entry name" value="AMP_BINDING"/>
    <property type="match status" value="1"/>
</dbReference>
<feature type="domain" description="AMP-dependent synthetase/ligase" evidence="3">
    <location>
        <begin position="24"/>
        <end position="377"/>
    </location>
</feature>
<evidence type="ECO:0000256" key="2">
    <source>
        <dbReference type="ARBA" id="ARBA00022598"/>
    </source>
</evidence>